<dbReference type="InterPro" id="IPR004214">
    <property type="entry name" value="Conotoxin"/>
</dbReference>
<evidence type="ECO:0000313" key="4">
    <source>
        <dbReference type="EMBL" id="JAG92831.1"/>
    </source>
</evidence>
<proteinExistence type="predicted"/>
<feature type="chain" id="PRO_5014019748" evidence="3">
    <location>
        <begin position="20"/>
        <end position="83"/>
    </location>
</feature>
<comment type="subcellular location">
    <subcellularLocation>
        <location evidence="1">Secreted</location>
    </subcellularLocation>
</comment>
<name>A0A0C9RYK2_CONTD</name>
<keyword evidence="3" id="KW-0732">Signal</keyword>
<feature type="signal peptide" evidence="3">
    <location>
        <begin position="1"/>
        <end position="19"/>
    </location>
</feature>
<dbReference type="EMBL" id="GCJM01000047">
    <property type="protein sequence ID" value="JAG92831.1"/>
    <property type="molecule type" value="Transcribed_RNA"/>
</dbReference>
<accession>A0A0C9RYK2</accession>
<dbReference type="AlphaFoldDB" id="A0A0C9RYK2"/>
<keyword evidence="2" id="KW-0964">Secreted</keyword>
<evidence type="ECO:0000256" key="1">
    <source>
        <dbReference type="ARBA" id="ARBA00004613"/>
    </source>
</evidence>
<evidence type="ECO:0000313" key="5">
    <source>
        <dbReference type="EMBL" id="JAI17956.1"/>
    </source>
</evidence>
<organism evidence="4">
    <name type="scientific">Conus tribblei</name>
    <name type="common">Tribble's cone</name>
    <name type="synonym">Splinoconus tribblei</name>
    <dbReference type="NCBI Taxonomy" id="101761"/>
    <lineage>
        <taxon>Eukaryota</taxon>
        <taxon>Metazoa</taxon>
        <taxon>Spiralia</taxon>
        <taxon>Lophotrochozoa</taxon>
        <taxon>Mollusca</taxon>
        <taxon>Gastropoda</taxon>
        <taxon>Caenogastropoda</taxon>
        <taxon>Neogastropoda</taxon>
        <taxon>Conoidea</taxon>
        <taxon>Conidae</taxon>
        <taxon>Conus</taxon>
        <taxon>Splinoconus</taxon>
    </lineage>
</organism>
<evidence type="ECO:0000256" key="3">
    <source>
        <dbReference type="SAM" id="SignalP"/>
    </source>
</evidence>
<reference evidence="4" key="1">
    <citation type="journal article" date="2015" name="Mar. Biotechnol.">
        <title>High conopeptide diversity in Conus tribblei revealed through analysis of venom duct transcriptome using two high-throughput sequencing platforms.</title>
        <authorList>
            <person name="Barghi N."/>
            <person name="Concepcion G.P."/>
            <person name="Olivera B.M."/>
            <person name="Lluisma A.O."/>
        </authorList>
    </citation>
    <scope>NUCLEOTIDE SEQUENCE</scope>
    <source>
        <tissue evidence="4">Venom duct</tissue>
    </source>
</reference>
<dbReference type="EMBL" id="GCVM01000033">
    <property type="protein sequence ID" value="JAI17956.1"/>
    <property type="molecule type" value="Transcribed_RNA"/>
</dbReference>
<sequence>MSKLAIVLLVFLLLQLATNQHHPDERAVRLAKNLKKFRSLAMGRRKDACNGTEDCEEDDDCDGCECVEVNAEGKCMEVTPPGR</sequence>
<dbReference type="GO" id="GO:0005576">
    <property type="term" value="C:extracellular region"/>
    <property type="evidence" value="ECO:0007669"/>
    <property type="project" value="UniProtKB-SubCell"/>
</dbReference>
<reference evidence="5" key="2">
    <citation type="submission" date="2015-04" db="EMBL/GenBank/DDBJ databases">
        <authorList>
            <person name="Syromyatnikov M.Y."/>
            <person name="Popov V.N."/>
        </authorList>
    </citation>
    <scope>NUCLEOTIDE SEQUENCE</scope>
    <source>
        <tissue evidence="5">Venom duct</tissue>
    </source>
</reference>
<protein>
    <submittedName>
        <fullName evidence="4">Ctr_72_TN conopeptide</fullName>
    </submittedName>
    <submittedName>
        <fullName evidence="5">Ctr_Di4_1 conopeptide</fullName>
    </submittedName>
</protein>
<dbReference type="Pfam" id="PF02950">
    <property type="entry name" value="Conotoxin"/>
    <property type="match status" value="1"/>
</dbReference>
<evidence type="ECO:0000256" key="2">
    <source>
        <dbReference type="ARBA" id="ARBA00022525"/>
    </source>
</evidence>
<dbReference type="GO" id="GO:0008200">
    <property type="term" value="F:ion channel inhibitor activity"/>
    <property type="evidence" value="ECO:0007669"/>
    <property type="project" value="InterPro"/>
</dbReference>